<keyword evidence="1" id="KW-0812">Transmembrane</keyword>
<dbReference type="Proteomes" id="UP000023152">
    <property type="component" value="Unassembled WGS sequence"/>
</dbReference>
<proteinExistence type="predicted"/>
<dbReference type="EMBL" id="ASPP01021862">
    <property type="protein sequence ID" value="ETO11953.1"/>
    <property type="molecule type" value="Genomic_DNA"/>
</dbReference>
<evidence type="ECO:0000256" key="1">
    <source>
        <dbReference type="SAM" id="Phobius"/>
    </source>
</evidence>
<sequence length="262" mass="31036">MYKKYMFIIEEYGNIAINEKTISICFNEAKYESFTSIDIVQDQCFKLNHFAKDYNDSKICKYCEKEIKNQKIHNEQVKVIKNPKEKFKVQNHNNIMMQVNKNNENRNSSQNKDKYCGESLYNAVLSVKGTVGPLCVKTFFKHNLLSSFYASNNITIANLLIKFVSKKQVNYMFVFFWFVLFSVMSYFGQCAFSTCFCLHNAMSSFLNKKMIICAQIIYFLFVSLLIERNLKIFKFCLKFELNKWVQKQKGVKFLNKHNQKRK</sequence>
<feature type="transmembrane region" description="Helical" evidence="1">
    <location>
        <begin position="209"/>
        <end position="226"/>
    </location>
</feature>
<dbReference type="AlphaFoldDB" id="X6MD67"/>
<evidence type="ECO:0000313" key="3">
    <source>
        <dbReference type="Proteomes" id="UP000023152"/>
    </source>
</evidence>
<keyword evidence="3" id="KW-1185">Reference proteome</keyword>
<reference evidence="2 3" key="1">
    <citation type="journal article" date="2013" name="Curr. Biol.">
        <title>The Genome of the Foraminiferan Reticulomyxa filosa.</title>
        <authorList>
            <person name="Glockner G."/>
            <person name="Hulsmann N."/>
            <person name="Schleicher M."/>
            <person name="Noegel A.A."/>
            <person name="Eichinger L."/>
            <person name="Gallinger C."/>
            <person name="Pawlowski J."/>
            <person name="Sierra R."/>
            <person name="Euteneuer U."/>
            <person name="Pillet L."/>
            <person name="Moustafa A."/>
            <person name="Platzer M."/>
            <person name="Groth M."/>
            <person name="Szafranski K."/>
            <person name="Schliwa M."/>
        </authorList>
    </citation>
    <scope>NUCLEOTIDE SEQUENCE [LARGE SCALE GENOMIC DNA]</scope>
</reference>
<keyword evidence="1" id="KW-1133">Transmembrane helix</keyword>
<organism evidence="2 3">
    <name type="scientific">Reticulomyxa filosa</name>
    <dbReference type="NCBI Taxonomy" id="46433"/>
    <lineage>
        <taxon>Eukaryota</taxon>
        <taxon>Sar</taxon>
        <taxon>Rhizaria</taxon>
        <taxon>Retaria</taxon>
        <taxon>Foraminifera</taxon>
        <taxon>Monothalamids</taxon>
        <taxon>Reticulomyxidae</taxon>
        <taxon>Reticulomyxa</taxon>
    </lineage>
</organism>
<protein>
    <submittedName>
        <fullName evidence="2">Uncharacterized protein</fullName>
    </submittedName>
</protein>
<name>X6MD67_RETFI</name>
<evidence type="ECO:0000313" key="2">
    <source>
        <dbReference type="EMBL" id="ETO11953.1"/>
    </source>
</evidence>
<gene>
    <name evidence="2" type="ORF">RFI_25423</name>
</gene>
<accession>X6MD67</accession>
<keyword evidence="1" id="KW-0472">Membrane</keyword>
<feature type="transmembrane region" description="Helical" evidence="1">
    <location>
        <begin position="169"/>
        <end position="189"/>
    </location>
</feature>
<comment type="caution">
    <text evidence="2">The sequence shown here is derived from an EMBL/GenBank/DDBJ whole genome shotgun (WGS) entry which is preliminary data.</text>
</comment>